<feature type="chain" id="PRO_5013266153" evidence="1">
    <location>
        <begin position="16"/>
        <end position="128"/>
    </location>
</feature>
<name>Q94I63_ORYSJ</name>
<reference evidence="3" key="1">
    <citation type="journal article" date="2005" name="Nature">
        <title>The map-based sequence of the rice genome.</title>
        <authorList>
            <consortium name="International rice genome sequencing project (IRGSP)"/>
            <person name="Matsumoto T."/>
            <person name="Wu J."/>
            <person name="Kanamori H."/>
            <person name="Katayose Y."/>
            <person name="Fujisawa M."/>
            <person name="Namiki N."/>
            <person name="Mizuno H."/>
            <person name="Yamamoto K."/>
            <person name="Antonio B.A."/>
            <person name="Baba T."/>
            <person name="Sakata K."/>
            <person name="Nagamura Y."/>
            <person name="Aoki H."/>
            <person name="Arikawa K."/>
            <person name="Arita K."/>
            <person name="Bito T."/>
            <person name="Chiden Y."/>
            <person name="Fujitsuka N."/>
            <person name="Fukunaka R."/>
            <person name="Hamada M."/>
            <person name="Harada C."/>
            <person name="Hayashi A."/>
            <person name="Hijishita S."/>
            <person name="Honda M."/>
            <person name="Hosokawa S."/>
            <person name="Ichikawa Y."/>
            <person name="Idonuma A."/>
            <person name="Iijima M."/>
            <person name="Ikeda M."/>
            <person name="Ikeno M."/>
            <person name="Ito K."/>
            <person name="Ito S."/>
            <person name="Ito T."/>
            <person name="Ito Y."/>
            <person name="Ito Y."/>
            <person name="Iwabuchi A."/>
            <person name="Kamiya K."/>
            <person name="Karasawa W."/>
            <person name="Kurita K."/>
            <person name="Katagiri S."/>
            <person name="Kikuta A."/>
            <person name="Kobayashi H."/>
            <person name="Kobayashi N."/>
            <person name="Machita K."/>
            <person name="Maehara T."/>
            <person name="Masukawa M."/>
            <person name="Mizubayashi T."/>
            <person name="Mukai Y."/>
            <person name="Nagasaki H."/>
            <person name="Nagata Y."/>
            <person name="Naito S."/>
            <person name="Nakashima M."/>
            <person name="Nakama Y."/>
            <person name="Nakamichi Y."/>
            <person name="Nakamura M."/>
            <person name="Meguro A."/>
            <person name="Negishi M."/>
            <person name="Ohta I."/>
            <person name="Ohta T."/>
            <person name="Okamoto M."/>
            <person name="Ono N."/>
            <person name="Saji S."/>
            <person name="Sakaguchi M."/>
            <person name="Sakai K."/>
            <person name="Shibata M."/>
            <person name="Shimokawa T."/>
            <person name="Song J."/>
            <person name="Takazaki Y."/>
            <person name="Terasawa K."/>
            <person name="Tsugane M."/>
            <person name="Tsuji K."/>
            <person name="Ueda S."/>
            <person name="Waki K."/>
            <person name="Yamagata H."/>
            <person name="Yamamoto M."/>
            <person name="Yamamoto S."/>
            <person name="Yamane H."/>
            <person name="Yoshiki S."/>
            <person name="Yoshihara R."/>
            <person name="Yukawa K."/>
            <person name="Zhong H."/>
            <person name="Yano M."/>
            <person name="Yuan Q."/>
            <person name="Ouyang S."/>
            <person name="Liu J."/>
            <person name="Jones K.M."/>
            <person name="Gansberger K."/>
            <person name="Moffat K."/>
            <person name="Hill J."/>
            <person name="Bera J."/>
            <person name="Fadrosh D."/>
            <person name="Jin S."/>
            <person name="Johri S."/>
            <person name="Kim M."/>
            <person name="Overton L."/>
            <person name="Reardon M."/>
            <person name="Tsitrin T."/>
            <person name="Vuong H."/>
            <person name="Weaver B."/>
            <person name="Ciecko A."/>
            <person name="Tallon L."/>
            <person name="Jackson J."/>
            <person name="Pai G."/>
            <person name="Aken S.V."/>
            <person name="Utterback T."/>
            <person name="Reidmuller S."/>
            <person name="Feldblyum T."/>
            <person name="Hsiao J."/>
            <person name="Zismann V."/>
            <person name="Iobst S."/>
            <person name="de Vazeille A.R."/>
            <person name="Buell C.R."/>
            <person name="Ying K."/>
            <person name="Li Y."/>
            <person name="Lu T."/>
            <person name="Huang Y."/>
            <person name="Zhao Q."/>
            <person name="Feng Q."/>
            <person name="Zhang L."/>
            <person name="Zhu J."/>
            <person name="Weng Q."/>
            <person name="Mu J."/>
            <person name="Lu Y."/>
            <person name="Fan D."/>
            <person name="Liu Y."/>
            <person name="Guan J."/>
            <person name="Zhang Y."/>
            <person name="Yu S."/>
            <person name="Liu X."/>
            <person name="Zhang Y."/>
            <person name="Hong G."/>
            <person name="Han B."/>
            <person name="Choisne N."/>
            <person name="Demange N."/>
            <person name="Orjeda G."/>
            <person name="Samain S."/>
            <person name="Cattolico L."/>
            <person name="Pelletier E."/>
            <person name="Couloux A."/>
            <person name="Segurens B."/>
            <person name="Wincker P."/>
            <person name="D'Hont A."/>
            <person name="Scarpelli C."/>
            <person name="Weissenbach J."/>
            <person name="Salanoubat M."/>
            <person name="Quetier F."/>
            <person name="Yu Y."/>
            <person name="Kim H.R."/>
            <person name="Rambo T."/>
            <person name="Currie J."/>
            <person name="Collura K."/>
            <person name="Luo M."/>
            <person name="Yang T."/>
            <person name="Ammiraju J.S.S."/>
            <person name="Engler F."/>
            <person name="Soderlund C."/>
            <person name="Wing R.A."/>
            <person name="Palmer L.E."/>
            <person name="de la Bastide M."/>
            <person name="Spiegel L."/>
            <person name="Nascimento L."/>
            <person name="Zutavern T."/>
            <person name="O'Shaughnessy A."/>
            <person name="Dike S."/>
            <person name="Dedhia N."/>
            <person name="Preston R."/>
            <person name="Balija V."/>
            <person name="McCombie W.R."/>
            <person name="Chow T."/>
            <person name="Chen H."/>
            <person name="Chung M."/>
            <person name="Chen C."/>
            <person name="Shaw J."/>
            <person name="Wu H."/>
            <person name="Hsiao K."/>
            <person name="Chao Y."/>
            <person name="Chu M."/>
            <person name="Cheng C."/>
            <person name="Hour A."/>
            <person name="Lee P."/>
            <person name="Lin S."/>
            <person name="Lin Y."/>
            <person name="Liou J."/>
            <person name="Liu S."/>
            <person name="Hsing Y."/>
            <person name="Raghuvanshi S."/>
            <person name="Mohanty A."/>
            <person name="Bharti A.K."/>
            <person name="Gaur A."/>
            <person name="Gupta V."/>
            <person name="Kumar D."/>
            <person name="Ravi V."/>
            <person name="Vij S."/>
            <person name="Kapur A."/>
            <person name="Khurana P."/>
            <person name="Khurana P."/>
            <person name="Khurana J.P."/>
            <person name="Tyagi A.K."/>
            <person name="Gaikwad K."/>
            <person name="Singh A."/>
            <person name="Dalal V."/>
            <person name="Srivastava S."/>
            <person name="Dixit A."/>
            <person name="Pal A.K."/>
            <person name="Ghazi I.A."/>
            <person name="Yadav M."/>
            <person name="Pandit A."/>
            <person name="Bhargava A."/>
            <person name="Sureshbabu K."/>
            <person name="Batra K."/>
            <person name="Sharma T.R."/>
            <person name="Mohapatra T."/>
            <person name="Singh N.K."/>
            <person name="Messing J."/>
            <person name="Nelson A.B."/>
            <person name="Fuks G."/>
            <person name="Kavchok S."/>
            <person name="Keizer G."/>
            <person name="Linton E."/>
            <person name="Llaca V."/>
            <person name="Song R."/>
            <person name="Tanyolac B."/>
            <person name="Young S."/>
            <person name="Ho-Il K."/>
            <person name="Hahn J.H."/>
            <person name="Sangsakoo G."/>
            <person name="Vanavichit A."/>
            <person name="de Mattos Luiz.A.T."/>
            <person name="Zimmer P.D."/>
            <person name="Malone G."/>
            <person name="Dellagostin O."/>
            <person name="de Oliveira A.C."/>
            <person name="Bevan M."/>
            <person name="Bancroft I."/>
            <person name="Minx P."/>
            <person name="Cordum H."/>
            <person name="Wilson R."/>
            <person name="Cheng Z."/>
            <person name="Jin W."/>
            <person name="Jiang J."/>
            <person name="Leong S.A."/>
            <person name="Iwama H."/>
            <person name="Gojobori T."/>
            <person name="Itoh T."/>
            <person name="Niimura Y."/>
            <person name="Fujii Y."/>
            <person name="Habara T."/>
            <person name="Sakai H."/>
            <person name="Sato Y."/>
            <person name="Wilson G."/>
            <person name="Kumar K."/>
            <person name="McCouch S."/>
            <person name="Juretic N."/>
            <person name="Hoen D."/>
            <person name="Wright S."/>
            <person name="Bruskiewich R."/>
            <person name="Bureau T."/>
            <person name="Miyao A."/>
            <person name="Hirochika H."/>
            <person name="Nishikawa T."/>
            <person name="Kadowaki K."/>
            <person name="Sugiura M."/>
            <person name="Burr B."/>
            <person name="Sasaki T."/>
        </authorList>
    </citation>
    <scope>NUCLEOTIDE SEQUENCE [LARGE SCALE GENOMIC DNA]</scope>
    <source>
        <strain evidence="3">cv. Nipponbare</strain>
    </source>
</reference>
<organism evidence="2 3">
    <name type="scientific">Oryza sativa subsp. japonica</name>
    <name type="common">Rice</name>
    <dbReference type="NCBI Taxonomy" id="39947"/>
    <lineage>
        <taxon>Eukaryota</taxon>
        <taxon>Viridiplantae</taxon>
        <taxon>Streptophyta</taxon>
        <taxon>Embryophyta</taxon>
        <taxon>Tracheophyta</taxon>
        <taxon>Spermatophyta</taxon>
        <taxon>Magnoliopsida</taxon>
        <taxon>Liliopsida</taxon>
        <taxon>Poales</taxon>
        <taxon>Poaceae</taxon>
        <taxon>BOP clade</taxon>
        <taxon>Oryzoideae</taxon>
        <taxon>Oryzeae</taxon>
        <taxon>Oryzinae</taxon>
        <taxon>Oryza</taxon>
        <taxon>Oryza sativa</taxon>
    </lineage>
</organism>
<feature type="signal peptide" evidence="1">
    <location>
        <begin position="1"/>
        <end position="15"/>
    </location>
</feature>
<evidence type="ECO:0000313" key="2">
    <source>
        <dbReference type="EMBL" id="AAK53854.1"/>
    </source>
</evidence>
<gene>
    <name evidence="2" type="primary">OSJNBa0084C09.8</name>
</gene>
<dbReference type="EMBL" id="AC016781">
    <property type="protein sequence ID" value="AAK53854.1"/>
    <property type="molecule type" value="Genomic_DNA"/>
</dbReference>
<evidence type="ECO:0000313" key="3">
    <source>
        <dbReference type="Proteomes" id="UP000000763"/>
    </source>
</evidence>
<proteinExistence type="predicted"/>
<sequence length="128" mass="13060">MAVSLFVLGFSLCVSSPGSELWAATTSVAVAAAFMVTFSLGFGVGGAPRATDASEEAVGLWRHGLTERAREAAGCGEEGAPSPVHPPTSFAPSWRQLDAVHLIRLSSSLEAAGQDLPPPPCSALLTAP</sequence>
<evidence type="ECO:0000256" key="1">
    <source>
        <dbReference type="SAM" id="SignalP"/>
    </source>
</evidence>
<reference evidence="3" key="2">
    <citation type="journal article" date="2008" name="Nucleic Acids Res.">
        <title>The rice annotation project database (RAP-DB): 2008 update.</title>
        <authorList>
            <consortium name="The rice annotation project (RAP)"/>
        </authorList>
    </citation>
    <scope>GENOME REANNOTATION</scope>
    <source>
        <strain evidence="3">cv. Nipponbare</strain>
    </source>
</reference>
<dbReference type="AlphaFoldDB" id="Q94I63"/>
<dbReference type="Proteomes" id="UP000000763">
    <property type="component" value="Chromosome 3"/>
</dbReference>
<accession>Q94I63</accession>
<keyword evidence="1" id="KW-0732">Signal</keyword>
<protein>
    <submittedName>
        <fullName evidence="2">Uncharacterized protein</fullName>
    </submittedName>
</protein>